<organism evidence="6 7">
    <name type="scientific">Pontibacter virosus</name>
    <dbReference type="NCBI Taxonomy" id="1765052"/>
    <lineage>
        <taxon>Bacteria</taxon>
        <taxon>Pseudomonadati</taxon>
        <taxon>Bacteroidota</taxon>
        <taxon>Cytophagia</taxon>
        <taxon>Cytophagales</taxon>
        <taxon>Hymenobacteraceae</taxon>
        <taxon>Pontibacter</taxon>
    </lineage>
</organism>
<dbReference type="GO" id="GO:0046047">
    <property type="term" value="P:TTP catabolic process"/>
    <property type="evidence" value="ECO:0007669"/>
    <property type="project" value="TreeGrafter"/>
</dbReference>
<dbReference type="InterPro" id="IPR011551">
    <property type="entry name" value="NTP_PyrPHydrolase_MazG"/>
</dbReference>
<dbReference type="CDD" id="cd11528">
    <property type="entry name" value="NTP-PPase_MazG_Nterm"/>
    <property type="match status" value="1"/>
</dbReference>
<feature type="domain" description="NTP pyrophosphohydrolase MazG-like" evidence="5">
    <location>
        <begin position="54"/>
        <end position="126"/>
    </location>
</feature>
<dbReference type="EC" id="3.6.1.8" evidence="3"/>
<dbReference type="InterPro" id="IPR048011">
    <property type="entry name" value="NTP-PPase_MazG-like_C"/>
</dbReference>
<dbReference type="FunFam" id="1.10.287.1080:FF:000001">
    <property type="entry name" value="Nucleoside triphosphate pyrophosphohydrolase"/>
    <property type="match status" value="1"/>
</dbReference>
<reference evidence="6 7" key="1">
    <citation type="submission" date="2018-04" db="EMBL/GenBank/DDBJ databases">
        <title>Genomic Encyclopedia of Type Strains, Phase IV (KMG-IV): sequencing the most valuable type-strain genomes for metagenomic binning, comparative biology and taxonomic classification.</title>
        <authorList>
            <person name="Goeker M."/>
        </authorList>
    </citation>
    <scope>NUCLEOTIDE SEQUENCE [LARGE SCALE GENOMIC DNA]</scope>
    <source>
        <strain evidence="6 7">DSM 100231</strain>
    </source>
</reference>
<evidence type="ECO:0000256" key="1">
    <source>
        <dbReference type="ARBA" id="ARBA00052141"/>
    </source>
</evidence>
<accession>A0A2U1ASN0</accession>
<dbReference type="InterPro" id="IPR048015">
    <property type="entry name" value="NTP-PPase_MazG-like_N"/>
</dbReference>
<evidence type="ECO:0000313" key="6">
    <source>
        <dbReference type="EMBL" id="PVY39277.1"/>
    </source>
</evidence>
<evidence type="ECO:0000256" key="2">
    <source>
        <dbReference type="ARBA" id="ARBA00061115"/>
    </source>
</evidence>
<comment type="caution">
    <text evidence="6">The sequence shown here is derived from an EMBL/GenBank/DDBJ whole genome shotgun (WGS) entry which is preliminary data.</text>
</comment>
<keyword evidence="6" id="KW-0378">Hydrolase</keyword>
<evidence type="ECO:0000313" key="7">
    <source>
        <dbReference type="Proteomes" id="UP000245466"/>
    </source>
</evidence>
<dbReference type="GO" id="GO:0046076">
    <property type="term" value="P:dTTP catabolic process"/>
    <property type="evidence" value="ECO:0007669"/>
    <property type="project" value="TreeGrafter"/>
</dbReference>
<dbReference type="Gene3D" id="1.10.287.1080">
    <property type="entry name" value="MazG-like"/>
    <property type="match status" value="2"/>
</dbReference>
<dbReference type="GO" id="GO:0047693">
    <property type="term" value="F:ATP diphosphatase activity"/>
    <property type="evidence" value="ECO:0007669"/>
    <property type="project" value="UniProtKB-EC"/>
</dbReference>
<dbReference type="NCBIfam" id="NF007113">
    <property type="entry name" value="PRK09562.1"/>
    <property type="match status" value="1"/>
</dbReference>
<dbReference type="CDD" id="cd11529">
    <property type="entry name" value="NTP-PPase_MazG_Cterm"/>
    <property type="match status" value="1"/>
</dbReference>
<dbReference type="PANTHER" id="PTHR30522">
    <property type="entry name" value="NUCLEOSIDE TRIPHOSPHATE PYROPHOSPHOHYDROLASE"/>
    <property type="match status" value="1"/>
</dbReference>
<dbReference type="FunFam" id="1.10.287.1080:FF:000003">
    <property type="entry name" value="Nucleoside triphosphate pyrophosphohydrolase"/>
    <property type="match status" value="1"/>
</dbReference>
<dbReference type="GO" id="GO:0046052">
    <property type="term" value="P:UTP catabolic process"/>
    <property type="evidence" value="ECO:0007669"/>
    <property type="project" value="TreeGrafter"/>
</dbReference>
<dbReference type="GO" id="GO:0046081">
    <property type="term" value="P:dUTP catabolic process"/>
    <property type="evidence" value="ECO:0007669"/>
    <property type="project" value="TreeGrafter"/>
</dbReference>
<sequence length="285" mass="33504">MRHNIATDDFIIFVFMNNTQKFEDSPRGRQLQAFDRLLDVMDELREKCPWDRKQTIESLRHLTIEETYELSDAIIRQDMQEIKKEIGDIMLHMVFYAKIASEQKVFDIADVLTALCEKLIFRHPHIYGDATADTEEEVKQNWERLKLKEGNKSVLGGVPTSLPALVKAMRIQEKARGAGFDWDDKSEVWKKVQEELQEFEAEFNPLESQSIDHQKATSEFGDLLFSLINFARFIDINPEEALEKTNLKFIDRFQYMEKEASNDGKRLQDLSLKEMDIYWNQAKKR</sequence>
<dbReference type="GO" id="GO:0046061">
    <property type="term" value="P:dATP catabolic process"/>
    <property type="evidence" value="ECO:0007669"/>
    <property type="project" value="TreeGrafter"/>
</dbReference>
<protein>
    <recommendedName>
        <fullName evidence="4">Nucleoside triphosphate pyrophosphohydrolase</fullName>
        <ecNumber evidence="3">3.6.1.8</ecNumber>
    </recommendedName>
</protein>
<dbReference type="AlphaFoldDB" id="A0A2U1ASN0"/>
<gene>
    <name evidence="6" type="ORF">C8E01_11276</name>
</gene>
<evidence type="ECO:0000256" key="4">
    <source>
        <dbReference type="ARBA" id="ARBA00074799"/>
    </source>
</evidence>
<dbReference type="SUPFAM" id="SSF101386">
    <property type="entry name" value="all-alpha NTP pyrophosphatases"/>
    <property type="match status" value="2"/>
</dbReference>
<dbReference type="GO" id="GO:0006950">
    <property type="term" value="P:response to stress"/>
    <property type="evidence" value="ECO:0007669"/>
    <property type="project" value="UniProtKB-ARBA"/>
</dbReference>
<dbReference type="EMBL" id="QEKI01000012">
    <property type="protein sequence ID" value="PVY39277.1"/>
    <property type="molecule type" value="Genomic_DNA"/>
</dbReference>
<dbReference type="PANTHER" id="PTHR30522:SF0">
    <property type="entry name" value="NUCLEOSIDE TRIPHOSPHATE PYROPHOSPHOHYDROLASE"/>
    <property type="match status" value="1"/>
</dbReference>
<dbReference type="GO" id="GO:0006203">
    <property type="term" value="P:dGTP catabolic process"/>
    <property type="evidence" value="ECO:0007669"/>
    <property type="project" value="TreeGrafter"/>
</dbReference>
<name>A0A2U1ASN0_9BACT</name>
<proteinExistence type="inferred from homology"/>
<dbReference type="NCBIfam" id="TIGR00444">
    <property type="entry name" value="mazG"/>
    <property type="match status" value="1"/>
</dbReference>
<dbReference type="Proteomes" id="UP000245466">
    <property type="component" value="Unassembled WGS sequence"/>
</dbReference>
<comment type="similarity">
    <text evidence="2">Belongs to the nucleoside triphosphate pyrophosphohydrolase family.</text>
</comment>
<comment type="catalytic activity">
    <reaction evidence="1">
        <text>ATP + H2O = AMP + diphosphate + H(+)</text>
        <dbReference type="Rhea" id="RHEA:14245"/>
        <dbReference type="ChEBI" id="CHEBI:15377"/>
        <dbReference type="ChEBI" id="CHEBI:15378"/>
        <dbReference type="ChEBI" id="CHEBI:30616"/>
        <dbReference type="ChEBI" id="CHEBI:33019"/>
        <dbReference type="ChEBI" id="CHEBI:456215"/>
        <dbReference type="EC" id="3.6.1.8"/>
    </reaction>
</comment>
<dbReference type="InterPro" id="IPR004518">
    <property type="entry name" value="MazG-like_dom"/>
</dbReference>
<keyword evidence="7" id="KW-1185">Reference proteome</keyword>
<evidence type="ECO:0000256" key="3">
    <source>
        <dbReference type="ARBA" id="ARBA00066372"/>
    </source>
</evidence>
<evidence type="ECO:0000259" key="5">
    <source>
        <dbReference type="Pfam" id="PF03819"/>
    </source>
</evidence>
<dbReference type="Pfam" id="PF03819">
    <property type="entry name" value="MazG"/>
    <property type="match status" value="1"/>
</dbReference>